<evidence type="ECO:0000259" key="3">
    <source>
        <dbReference type="Pfam" id="PF08240"/>
    </source>
</evidence>
<dbReference type="Gene3D" id="3.90.180.10">
    <property type="entry name" value="Medium-chain alcohol dehydrogenases, catalytic domain"/>
    <property type="match status" value="1"/>
</dbReference>
<feature type="domain" description="Alcohol dehydrogenase-like N-terminal" evidence="3">
    <location>
        <begin position="24"/>
        <end position="134"/>
    </location>
</feature>
<feature type="domain" description="Alcohol dehydrogenase-like C-terminal" evidence="2">
    <location>
        <begin position="173"/>
        <end position="300"/>
    </location>
</feature>
<dbReference type="InterPro" id="IPR011032">
    <property type="entry name" value="GroES-like_sf"/>
</dbReference>
<name>A0ABY4CQQ6_9BACL</name>
<accession>A0ABY4CQQ6</accession>
<dbReference type="Gene3D" id="3.40.50.720">
    <property type="entry name" value="NAD(P)-binding Rossmann-like Domain"/>
    <property type="match status" value="1"/>
</dbReference>
<dbReference type="Pfam" id="PF00107">
    <property type="entry name" value="ADH_zinc_N"/>
    <property type="match status" value="1"/>
</dbReference>
<evidence type="ECO:0000313" key="4">
    <source>
        <dbReference type="EMBL" id="UOF92833.1"/>
    </source>
</evidence>
<dbReference type="RefSeq" id="WP_347439488.1">
    <property type="nucleotide sequence ID" value="NZ_CP089291.1"/>
</dbReference>
<proteinExistence type="predicted"/>
<dbReference type="PANTHER" id="PTHR43401:SF3">
    <property type="entry name" value="L-GALACTONATE-5-DEHYDROGENASE"/>
    <property type="match status" value="1"/>
</dbReference>
<reference evidence="4" key="1">
    <citation type="submission" date="2021-12" db="EMBL/GenBank/DDBJ databases">
        <title>Alicyclobacillaceae gen. nov., sp. nov., isolated from chalcocite enrichment system.</title>
        <authorList>
            <person name="Jiang Z."/>
        </authorList>
    </citation>
    <scope>NUCLEOTIDE SEQUENCE</scope>
    <source>
        <strain evidence="4">MYW30-H2</strain>
    </source>
</reference>
<evidence type="ECO:0000259" key="2">
    <source>
        <dbReference type="Pfam" id="PF00107"/>
    </source>
</evidence>
<keyword evidence="1" id="KW-0560">Oxidoreductase</keyword>
<sequence length="340" mass="37777">MKCIVCEQPNQFQMIDVDKPKLQRGQAIIRIRRIGICGTDFHAYKGNQPYFTYPRVLGHELSGTIEEMSEIGENPYGLRQGDQVAIIPYMECGQCIACRNGKTNCCTELKVLGVHMDGGMCEWLSVPIDHLLKTEGISLDQTALLEPLSIGAHAVRRSDLKKDEVALVIGAGPIGLGVMAFAKQRGAKVIAMDINEERLQVCRNWANVDHTVYGLHQPDEAIAAITNGEYPTVVFDATGNAKSMMHAFRYVAHGGKLVFVGLVKTDITFSDPEFHKREMTVMGSRNAAREDFELVMKTIQSGELDLDLYITHRVDFSQTVHVFDQLLQPESNVIKAIIAL</sequence>
<dbReference type="Pfam" id="PF08240">
    <property type="entry name" value="ADH_N"/>
    <property type="match status" value="1"/>
</dbReference>
<dbReference type="InterPro" id="IPR036291">
    <property type="entry name" value="NAD(P)-bd_dom_sf"/>
</dbReference>
<dbReference type="InterPro" id="IPR013154">
    <property type="entry name" value="ADH-like_N"/>
</dbReference>
<dbReference type="CDD" id="cd08261">
    <property type="entry name" value="Zn_ADH7"/>
    <property type="match status" value="1"/>
</dbReference>
<evidence type="ECO:0000313" key="5">
    <source>
        <dbReference type="Proteomes" id="UP000830167"/>
    </source>
</evidence>
<dbReference type="PANTHER" id="PTHR43401">
    <property type="entry name" value="L-THREONINE 3-DEHYDROGENASE"/>
    <property type="match status" value="1"/>
</dbReference>
<dbReference type="InterPro" id="IPR013149">
    <property type="entry name" value="ADH-like_C"/>
</dbReference>
<dbReference type="EMBL" id="CP089291">
    <property type="protein sequence ID" value="UOF92833.1"/>
    <property type="molecule type" value="Genomic_DNA"/>
</dbReference>
<keyword evidence="5" id="KW-1185">Reference proteome</keyword>
<dbReference type="Proteomes" id="UP000830167">
    <property type="component" value="Chromosome"/>
</dbReference>
<protein>
    <submittedName>
        <fullName evidence="4">Zinc-binding alcohol dehydrogenase family protein</fullName>
    </submittedName>
</protein>
<gene>
    <name evidence="4" type="ORF">LSG31_10555</name>
</gene>
<organism evidence="4 5">
    <name type="scientific">Fodinisporobacter ferrooxydans</name>
    <dbReference type="NCBI Taxonomy" id="2901836"/>
    <lineage>
        <taxon>Bacteria</taxon>
        <taxon>Bacillati</taxon>
        <taxon>Bacillota</taxon>
        <taxon>Bacilli</taxon>
        <taxon>Bacillales</taxon>
        <taxon>Alicyclobacillaceae</taxon>
        <taxon>Fodinisporobacter</taxon>
    </lineage>
</organism>
<dbReference type="SUPFAM" id="SSF51735">
    <property type="entry name" value="NAD(P)-binding Rossmann-fold domains"/>
    <property type="match status" value="1"/>
</dbReference>
<evidence type="ECO:0000256" key="1">
    <source>
        <dbReference type="ARBA" id="ARBA00023002"/>
    </source>
</evidence>
<dbReference type="InterPro" id="IPR050129">
    <property type="entry name" value="Zn_alcohol_dh"/>
</dbReference>
<dbReference type="SUPFAM" id="SSF50129">
    <property type="entry name" value="GroES-like"/>
    <property type="match status" value="1"/>
</dbReference>